<organism evidence="1 2">
    <name type="scientific">Pseudomonas lutea</name>
    <dbReference type="NCBI Taxonomy" id="243924"/>
    <lineage>
        <taxon>Bacteria</taxon>
        <taxon>Pseudomonadati</taxon>
        <taxon>Pseudomonadota</taxon>
        <taxon>Gammaproteobacteria</taxon>
        <taxon>Pseudomonadales</taxon>
        <taxon>Pseudomonadaceae</taxon>
        <taxon>Pseudomonas</taxon>
    </lineage>
</organism>
<gene>
    <name evidence="1" type="ORF">IFT62_04475</name>
</gene>
<reference evidence="1 2" key="1">
    <citation type="journal article" date="2020" name="FEMS Microbiol. Ecol.">
        <title>Temporal dynamics of bacterial communities during seed development and maturation.</title>
        <authorList>
            <person name="Chesneau G."/>
            <person name="Torres-Cortes G."/>
            <person name="Briand M."/>
            <person name="Darrasse A."/>
            <person name="Preveaux A."/>
            <person name="Marais C."/>
            <person name="Jacques M.A."/>
            <person name="Shade A."/>
            <person name="Barret M."/>
        </authorList>
    </citation>
    <scope>NUCLEOTIDE SEQUENCE [LARGE SCALE GENOMIC DNA]</scope>
    <source>
        <strain evidence="1 2">CFBP13723</strain>
    </source>
</reference>
<sequence length="71" mass="7750">MNTAGAQLLTQTEKFLDKAKSSDLTMTGVTAVDFFELVTTLSWGVDRFGDDEPAARRRMIIATAGIFHAVN</sequence>
<dbReference type="Proteomes" id="UP000625247">
    <property type="component" value="Unassembled WGS sequence"/>
</dbReference>
<accession>A0ABR9A3H6</accession>
<dbReference type="RefSeq" id="WP_191943201.1">
    <property type="nucleotide sequence ID" value="NZ_JACYNP010000002.1"/>
</dbReference>
<evidence type="ECO:0000313" key="2">
    <source>
        <dbReference type="Proteomes" id="UP000625247"/>
    </source>
</evidence>
<evidence type="ECO:0008006" key="3">
    <source>
        <dbReference type="Google" id="ProtNLM"/>
    </source>
</evidence>
<comment type="caution">
    <text evidence="1">The sequence shown here is derived from an EMBL/GenBank/DDBJ whole genome shotgun (WGS) entry which is preliminary data.</text>
</comment>
<keyword evidence="2" id="KW-1185">Reference proteome</keyword>
<protein>
    <recommendedName>
        <fullName evidence="3">TetR family transcriptional regulator</fullName>
    </recommendedName>
</protein>
<dbReference type="EMBL" id="JACYNP010000002">
    <property type="protein sequence ID" value="MBD8120460.1"/>
    <property type="molecule type" value="Genomic_DNA"/>
</dbReference>
<evidence type="ECO:0000313" key="1">
    <source>
        <dbReference type="EMBL" id="MBD8120460.1"/>
    </source>
</evidence>
<name>A0ABR9A3H6_9PSED</name>
<proteinExistence type="predicted"/>